<dbReference type="AlphaFoldDB" id="A0AAP0BMB1"/>
<dbReference type="EMBL" id="JBBWWQ010000007">
    <property type="protein sequence ID" value="KAK8943028.1"/>
    <property type="molecule type" value="Genomic_DNA"/>
</dbReference>
<keyword evidence="2" id="KW-1185">Reference proteome</keyword>
<sequence>MMRLTKCTQNMLVNADLLYEDNMYFTGHIHGSSRDESFHVQKQGLNFTSRAPILILLYLHCIQSYYAKKLTHDALFLNRPRTETEFNLPNESHVRGDLISSLRRHYNIWRFHLHANYYLKWNTDAQRRANCPKDIDPSHWNWIISYWGSARFKRTRLMRQIEQHNEKRATFADQKRENDDYSYDISLDEDFIIALEYGMPPASGMV</sequence>
<accession>A0AAP0BMB1</accession>
<dbReference type="PANTHER" id="PTHR33499:SF11">
    <property type="entry name" value="NO APICAL MERISTEM-ASSOCIATED C-TERMINAL DOMAIN-CONTAINING PROTEIN"/>
    <property type="match status" value="1"/>
</dbReference>
<evidence type="ECO:0000313" key="1">
    <source>
        <dbReference type="EMBL" id="KAK8943028.1"/>
    </source>
</evidence>
<comment type="caution">
    <text evidence="1">The sequence shown here is derived from an EMBL/GenBank/DDBJ whole genome shotgun (WGS) entry which is preliminary data.</text>
</comment>
<proteinExistence type="predicted"/>
<reference evidence="1 2" key="1">
    <citation type="journal article" date="2022" name="Nat. Plants">
        <title>Genomes of leafy and leafless Platanthera orchids illuminate the evolution of mycoheterotrophy.</title>
        <authorList>
            <person name="Li M.H."/>
            <person name="Liu K.W."/>
            <person name="Li Z."/>
            <person name="Lu H.C."/>
            <person name="Ye Q.L."/>
            <person name="Zhang D."/>
            <person name="Wang J.Y."/>
            <person name="Li Y.F."/>
            <person name="Zhong Z.M."/>
            <person name="Liu X."/>
            <person name="Yu X."/>
            <person name="Liu D.K."/>
            <person name="Tu X.D."/>
            <person name="Liu B."/>
            <person name="Hao Y."/>
            <person name="Liao X.Y."/>
            <person name="Jiang Y.T."/>
            <person name="Sun W.H."/>
            <person name="Chen J."/>
            <person name="Chen Y.Q."/>
            <person name="Ai Y."/>
            <person name="Zhai J.W."/>
            <person name="Wu S.S."/>
            <person name="Zhou Z."/>
            <person name="Hsiao Y.Y."/>
            <person name="Wu W.L."/>
            <person name="Chen Y.Y."/>
            <person name="Lin Y.F."/>
            <person name="Hsu J.L."/>
            <person name="Li C.Y."/>
            <person name="Wang Z.W."/>
            <person name="Zhao X."/>
            <person name="Zhong W.Y."/>
            <person name="Ma X.K."/>
            <person name="Ma L."/>
            <person name="Huang J."/>
            <person name="Chen G.Z."/>
            <person name="Huang M.Z."/>
            <person name="Huang L."/>
            <person name="Peng D.H."/>
            <person name="Luo Y.B."/>
            <person name="Zou S.Q."/>
            <person name="Chen S.P."/>
            <person name="Lan S."/>
            <person name="Tsai W.C."/>
            <person name="Van de Peer Y."/>
            <person name="Liu Z.J."/>
        </authorList>
    </citation>
    <scope>NUCLEOTIDE SEQUENCE [LARGE SCALE GENOMIC DNA]</scope>
    <source>
        <strain evidence="1">Lor287</strain>
    </source>
</reference>
<gene>
    <name evidence="1" type="ORF">KSP39_PZI009503</name>
</gene>
<name>A0AAP0BMB1_9ASPA</name>
<organism evidence="1 2">
    <name type="scientific">Platanthera zijinensis</name>
    <dbReference type="NCBI Taxonomy" id="2320716"/>
    <lineage>
        <taxon>Eukaryota</taxon>
        <taxon>Viridiplantae</taxon>
        <taxon>Streptophyta</taxon>
        <taxon>Embryophyta</taxon>
        <taxon>Tracheophyta</taxon>
        <taxon>Spermatophyta</taxon>
        <taxon>Magnoliopsida</taxon>
        <taxon>Liliopsida</taxon>
        <taxon>Asparagales</taxon>
        <taxon>Orchidaceae</taxon>
        <taxon>Orchidoideae</taxon>
        <taxon>Orchideae</taxon>
        <taxon>Orchidinae</taxon>
        <taxon>Platanthera</taxon>
    </lineage>
</organism>
<protein>
    <submittedName>
        <fullName evidence="1">Uncharacterized protein</fullName>
    </submittedName>
</protein>
<dbReference type="Proteomes" id="UP001418222">
    <property type="component" value="Unassembled WGS sequence"/>
</dbReference>
<evidence type="ECO:0000313" key="2">
    <source>
        <dbReference type="Proteomes" id="UP001418222"/>
    </source>
</evidence>
<dbReference type="PANTHER" id="PTHR33499">
    <property type="entry name" value="OS12G0282400 PROTEIN-RELATED"/>
    <property type="match status" value="1"/>
</dbReference>